<evidence type="ECO:0000256" key="5">
    <source>
        <dbReference type="ARBA" id="ARBA00022960"/>
    </source>
</evidence>
<proteinExistence type="inferred from homology"/>
<feature type="binding site" evidence="10">
    <location>
        <begin position="31"/>
        <end position="33"/>
    </location>
    <ligand>
        <name>UDP-N-acetyl-alpha-D-glucosamine</name>
        <dbReference type="ChEBI" id="CHEBI:57705"/>
    </ligand>
</feature>
<keyword evidence="8 10" id="KW-0131">Cell cycle</keyword>
<feature type="domain" description="Glycosyltransferase family 28 N-terminal" evidence="11">
    <location>
        <begin position="24"/>
        <end position="163"/>
    </location>
</feature>
<keyword evidence="9 10" id="KW-0961">Cell wall biogenesis/degradation</keyword>
<dbReference type="EC" id="2.4.1.227" evidence="10"/>
<protein>
    <recommendedName>
        <fullName evidence="10">UDP-N-acetylglucosamine--N-acetylmuramyl-(pentapeptide) pyrophosphoryl-undecaprenol N-acetylglucosamine transferase</fullName>
        <ecNumber evidence="10">2.4.1.227</ecNumber>
    </recommendedName>
    <alternativeName>
        <fullName evidence="10">Undecaprenyl-PP-MurNAc-pentapeptide-UDPGlcNAc GlcNAc transferase</fullName>
    </alternativeName>
</protein>
<evidence type="ECO:0000256" key="8">
    <source>
        <dbReference type="ARBA" id="ARBA00023306"/>
    </source>
</evidence>
<evidence type="ECO:0000256" key="6">
    <source>
        <dbReference type="ARBA" id="ARBA00022984"/>
    </source>
</evidence>
<comment type="subcellular location">
    <subcellularLocation>
        <location evidence="10">Cell membrane</location>
        <topology evidence="10">Peripheral membrane protein</topology>
        <orientation evidence="10">Cytoplasmic side</orientation>
    </subcellularLocation>
</comment>
<comment type="catalytic activity">
    <reaction evidence="10">
        <text>di-trans,octa-cis-undecaprenyl diphospho-N-acetyl-alpha-D-muramoyl-L-alanyl-D-glutamyl-meso-2,6-diaminopimeloyl-D-alanyl-D-alanine + UDP-N-acetyl-alpha-D-glucosamine = di-trans,octa-cis-undecaprenyl diphospho-[N-acetyl-alpha-D-glucosaminyl-(1-&gt;4)]-N-acetyl-alpha-D-muramoyl-L-alanyl-D-glutamyl-meso-2,6-diaminopimeloyl-D-alanyl-D-alanine + UDP + H(+)</text>
        <dbReference type="Rhea" id="RHEA:31227"/>
        <dbReference type="ChEBI" id="CHEBI:15378"/>
        <dbReference type="ChEBI" id="CHEBI:57705"/>
        <dbReference type="ChEBI" id="CHEBI:58223"/>
        <dbReference type="ChEBI" id="CHEBI:61387"/>
        <dbReference type="ChEBI" id="CHEBI:61388"/>
        <dbReference type="EC" id="2.4.1.227"/>
    </reaction>
</comment>
<keyword evidence="4 10" id="KW-0808">Transferase</keyword>
<dbReference type="RefSeq" id="WP_237855743.1">
    <property type="nucleotide sequence ID" value="NZ_JAKLWS010000031.1"/>
</dbReference>
<feature type="binding site" evidence="10">
    <location>
        <position position="316"/>
    </location>
    <ligand>
        <name>UDP-N-acetyl-alpha-D-glucosamine</name>
        <dbReference type="ChEBI" id="CHEBI:57705"/>
    </ligand>
</feature>
<dbReference type="PANTHER" id="PTHR21015:SF22">
    <property type="entry name" value="GLYCOSYLTRANSFERASE"/>
    <property type="match status" value="1"/>
</dbReference>
<comment type="caution">
    <text evidence="13">The sequence shown here is derived from an EMBL/GenBank/DDBJ whole genome shotgun (WGS) entry which is preliminary data.</text>
</comment>
<feature type="binding site" evidence="10">
    <location>
        <position position="216"/>
    </location>
    <ligand>
        <name>UDP-N-acetyl-alpha-D-glucosamine</name>
        <dbReference type="ChEBI" id="CHEBI:57705"/>
    </ligand>
</feature>
<keyword evidence="1 10" id="KW-1003">Cell membrane</keyword>
<keyword evidence="3 10" id="KW-0328">Glycosyltransferase</keyword>
<reference evidence="13" key="2">
    <citation type="submission" date="2024-05" db="EMBL/GenBank/DDBJ databases">
        <title>Rhodohalobacter halophilus gen. nov., sp. nov., a moderately halophilic member of the family Balneolaceae.</title>
        <authorList>
            <person name="Xia J."/>
        </authorList>
    </citation>
    <scope>NUCLEOTIDE SEQUENCE</scope>
    <source>
        <strain evidence="13">WB101</strain>
    </source>
</reference>
<dbReference type="InterPro" id="IPR004276">
    <property type="entry name" value="GlycoTrans_28_N"/>
</dbReference>
<comment type="function">
    <text evidence="10">Cell wall formation. Catalyzes the transfer of a GlcNAc subunit on undecaprenyl-pyrophosphoryl-MurNAc-pentapeptide (lipid intermediate I) to form undecaprenyl-pyrophosphoryl-MurNAc-(pentapeptide)GlcNAc (lipid intermediate II).</text>
</comment>
<comment type="caution">
    <text evidence="10">Lacks conserved residue(s) required for the propagation of feature annotation.</text>
</comment>
<dbReference type="Pfam" id="PF03033">
    <property type="entry name" value="Glyco_transf_28"/>
    <property type="match status" value="1"/>
</dbReference>
<dbReference type="GO" id="GO:0016757">
    <property type="term" value="F:glycosyltransferase activity"/>
    <property type="evidence" value="ECO:0007669"/>
    <property type="project" value="UniProtKB-KW"/>
</dbReference>
<evidence type="ECO:0000256" key="7">
    <source>
        <dbReference type="ARBA" id="ARBA00023136"/>
    </source>
</evidence>
<keyword evidence="2 10" id="KW-0132">Cell division</keyword>
<evidence type="ECO:0000259" key="12">
    <source>
        <dbReference type="Pfam" id="PF04101"/>
    </source>
</evidence>
<dbReference type="Pfam" id="PF04101">
    <property type="entry name" value="Glyco_tran_28_C"/>
    <property type="match status" value="1"/>
</dbReference>
<evidence type="ECO:0000313" key="14">
    <source>
        <dbReference type="Proteomes" id="UP001165366"/>
    </source>
</evidence>
<dbReference type="SUPFAM" id="SSF53756">
    <property type="entry name" value="UDP-Glycosyltransferase/glycogen phosphorylase"/>
    <property type="match status" value="1"/>
</dbReference>
<evidence type="ECO:0000313" key="13">
    <source>
        <dbReference type="EMBL" id="MCG2590359.1"/>
    </source>
</evidence>
<dbReference type="Proteomes" id="UP001165366">
    <property type="component" value="Unassembled WGS sequence"/>
</dbReference>
<accession>A0ABS9KHM3</accession>
<evidence type="ECO:0000256" key="10">
    <source>
        <dbReference type="HAMAP-Rule" id="MF_00033"/>
    </source>
</evidence>
<evidence type="ECO:0000259" key="11">
    <source>
        <dbReference type="Pfam" id="PF03033"/>
    </source>
</evidence>
<comment type="pathway">
    <text evidence="10">Cell wall biogenesis; peptidoglycan biosynthesis.</text>
</comment>
<gene>
    <name evidence="10 13" type="primary">murG</name>
    <name evidence="13" type="ORF">L6773_17415</name>
</gene>
<sequence>MIATVAKDISSTDTLTAAVGHIRVLMAAGGTGGHVYPAIAIADAIKKAKPDADFLFVGTRDRMEWETVPKYGYEIKSIWISGIHRRLTAQNLLFPIKLITSIFQSFSIVKSFNPDIVIACGGFASGPIGWVAAKLGIPLFLQEQNSYPGLTNRLLAKHATAIFTTFDDAKQYLPEEKITLTGNPVRGQVKSLDKASALERFDFSSDRPVLLIIGGSGGAKGLNDIMSSEIDRLHNEANLQIIWQCGPKYYDSLVDTIDVEKYPNLRLMAYIDDMSAAYGASDLVVARAGAGTFSELAATEKPAIMVPSPYVAEDHQTTNAQSLVNAGAAKLLKESTLDELFYSAVTELIRNEEELNKMSSAMKSLAKPNAAEEIKNKIFSFLEKQN</sequence>
<feature type="binding site" evidence="10">
    <location>
        <position position="271"/>
    </location>
    <ligand>
        <name>UDP-N-acetyl-alpha-D-glucosamine</name>
        <dbReference type="ChEBI" id="CHEBI:57705"/>
    </ligand>
</feature>
<evidence type="ECO:0000256" key="9">
    <source>
        <dbReference type="ARBA" id="ARBA00023316"/>
    </source>
</evidence>
<reference evidence="13" key="1">
    <citation type="submission" date="2022-01" db="EMBL/GenBank/DDBJ databases">
        <authorList>
            <person name="Wang Y."/>
        </authorList>
    </citation>
    <scope>NUCLEOTIDE SEQUENCE</scope>
    <source>
        <strain evidence="13">WB101</strain>
    </source>
</reference>
<dbReference type="PANTHER" id="PTHR21015">
    <property type="entry name" value="UDP-N-ACETYLGLUCOSAMINE--N-ACETYLMURAMYL-(PENTAPEPTIDE) PYROPHOSPHORYL-UNDECAPRENOL N-ACETYLGLUCOSAMINE TRANSFERASE 1"/>
    <property type="match status" value="1"/>
</dbReference>
<evidence type="ECO:0000256" key="3">
    <source>
        <dbReference type="ARBA" id="ARBA00022676"/>
    </source>
</evidence>
<keyword evidence="6 10" id="KW-0573">Peptidoglycan synthesis</keyword>
<feature type="binding site" evidence="10">
    <location>
        <position position="145"/>
    </location>
    <ligand>
        <name>UDP-N-acetyl-alpha-D-glucosamine</name>
        <dbReference type="ChEBI" id="CHEBI:57705"/>
    </ligand>
</feature>
<evidence type="ECO:0000256" key="2">
    <source>
        <dbReference type="ARBA" id="ARBA00022618"/>
    </source>
</evidence>
<organism evidence="13 14">
    <name type="scientific">Rhodohalobacter sulfatireducens</name>
    <dbReference type="NCBI Taxonomy" id="2911366"/>
    <lineage>
        <taxon>Bacteria</taxon>
        <taxon>Pseudomonadati</taxon>
        <taxon>Balneolota</taxon>
        <taxon>Balneolia</taxon>
        <taxon>Balneolales</taxon>
        <taxon>Balneolaceae</taxon>
        <taxon>Rhodohalobacter</taxon>
    </lineage>
</organism>
<dbReference type="NCBIfam" id="TIGR01133">
    <property type="entry name" value="murG"/>
    <property type="match status" value="1"/>
</dbReference>
<keyword evidence="14" id="KW-1185">Reference proteome</keyword>
<name>A0ABS9KHM3_9BACT</name>
<dbReference type="Gene3D" id="3.40.50.2000">
    <property type="entry name" value="Glycogen Phosphorylase B"/>
    <property type="match status" value="2"/>
</dbReference>
<dbReference type="InterPro" id="IPR007235">
    <property type="entry name" value="Glyco_trans_28_C"/>
</dbReference>
<dbReference type="InterPro" id="IPR006009">
    <property type="entry name" value="GlcNAc_MurG"/>
</dbReference>
<evidence type="ECO:0000256" key="1">
    <source>
        <dbReference type="ARBA" id="ARBA00022475"/>
    </source>
</evidence>
<feature type="domain" description="Glycosyl transferase family 28 C-terminal" evidence="12">
    <location>
        <begin position="209"/>
        <end position="373"/>
    </location>
</feature>
<keyword evidence="5 10" id="KW-0133">Cell shape</keyword>
<comment type="similarity">
    <text evidence="10">Belongs to the glycosyltransferase 28 family. MurG subfamily.</text>
</comment>
<feature type="binding site" evidence="10">
    <location>
        <position position="186"/>
    </location>
    <ligand>
        <name>UDP-N-acetyl-alpha-D-glucosamine</name>
        <dbReference type="ChEBI" id="CHEBI:57705"/>
    </ligand>
</feature>
<dbReference type="HAMAP" id="MF_00033">
    <property type="entry name" value="MurG"/>
    <property type="match status" value="1"/>
</dbReference>
<dbReference type="EMBL" id="JAKLWS010000031">
    <property type="protein sequence ID" value="MCG2590359.1"/>
    <property type="molecule type" value="Genomic_DNA"/>
</dbReference>
<evidence type="ECO:0000256" key="4">
    <source>
        <dbReference type="ARBA" id="ARBA00022679"/>
    </source>
</evidence>
<dbReference type="CDD" id="cd03785">
    <property type="entry name" value="GT28_MurG"/>
    <property type="match status" value="1"/>
</dbReference>
<keyword evidence="7 10" id="KW-0472">Membrane</keyword>